<dbReference type="STRING" id="296587.C1E7R6"/>
<evidence type="ECO:0000313" key="3">
    <source>
        <dbReference type="Proteomes" id="UP000002009"/>
    </source>
</evidence>
<name>C1E7R6_MICCC</name>
<dbReference type="AlphaFoldDB" id="C1E7R6"/>
<gene>
    <name evidence="2" type="ORF">MICPUN_59112</name>
</gene>
<reference evidence="2 3" key="1">
    <citation type="journal article" date="2009" name="Science">
        <title>Green evolution and dynamic adaptations revealed by genomes of the marine picoeukaryotes Micromonas.</title>
        <authorList>
            <person name="Worden A.Z."/>
            <person name="Lee J.H."/>
            <person name="Mock T."/>
            <person name="Rouze P."/>
            <person name="Simmons M.P."/>
            <person name="Aerts A.L."/>
            <person name="Allen A.E."/>
            <person name="Cuvelier M.L."/>
            <person name="Derelle E."/>
            <person name="Everett M.V."/>
            <person name="Foulon E."/>
            <person name="Grimwood J."/>
            <person name="Gundlach H."/>
            <person name="Henrissat B."/>
            <person name="Napoli C."/>
            <person name="McDonald S.M."/>
            <person name="Parker M.S."/>
            <person name="Rombauts S."/>
            <person name="Salamov A."/>
            <person name="Von Dassow P."/>
            <person name="Badger J.H."/>
            <person name="Coutinho P.M."/>
            <person name="Demir E."/>
            <person name="Dubchak I."/>
            <person name="Gentemann C."/>
            <person name="Eikrem W."/>
            <person name="Gready J.E."/>
            <person name="John U."/>
            <person name="Lanier W."/>
            <person name="Lindquist E.A."/>
            <person name="Lucas S."/>
            <person name="Mayer K.F."/>
            <person name="Moreau H."/>
            <person name="Not F."/>
            <person name="Otillar R."/>
            <person name="Panaud O."/>
            <person name="Pangilinan J."/>
            <person name="Paulsen I."/>
            <person name="Piegu B."/>
            <person name="Poliakov A."/>
            <person name="Robbens S."/>
            <person name="Schmutz J."/>
            <person name="Toulza E."/>
            <person name="Wyss T."/>
            <person name="Zelensky A."/>
            <person name="Zhou K."/>
            <person name="Armbrust E.V."/>
            <person name="Bhattacharya D."/>
            <person name="Goodenough U.W."/>
            <person name="Van de Peer Y."/>
            <person name="Grigoriev I.V."/>
        </authorList>
    </citation>
    <scope>NUCLEOTIDE SEQUENCE [LARGE SCALE GENOMIC DNA]</scope>
    <source>
        <strain evidence="3">RCC299 / NOUM17</strain>
    </source>
</reference>
<organism evidence="2 3">
    <name type="scientific">Micromonas commoda (strain RCC299 / NOUM17 / CCMP2709)</name>
    <name type="common">Picoplanktonic green alga</name>
    <dbReference type="NCBI Taxonomy" id="296587"/>
    <lineage>
        <taxon>Eukaryota</taxon>
        <taxon>Viridiplantae</taxon>
        <taxon>Chlorophyta</taxon>
        <taxon>Mamiellophyceae</taxon>
        <taxon>Mamiellales</taxon>
        <taxon>Mamiellaceae</taxon>
        <taxon>Micromonas</taxon>
    </lineage>
</organism>
<protein>
    <submittedName>
        <fullName evidence="2">Uncharacterized protein</fullName>
    </submittedName>
</protein>
<dbReference type="GeneID" id="8244059"/>
<keyword evidence="3" id="KW-1185">Reference proteome</keyword>
<evidence type="ECO:0000313" key="2">
    <source>
        <dbReference type="EMBL" id="ACO64379.1"/>
    </source>
</evidence>
<feature type="region of interest" description="Disordered" evidence="1">
    <location>
        <begin position="200"/>
        <end position="227"/>
    </location>
</feature>
<sequence length="387" mass="42812">MEEGEGKRPRVASTPSLHPDRLTIVLTTSPIKTHPSTRLIEEVFESIAVLAGLGDSRKIIVADGVKVREHDKFRSGICTPEAMSNYRHYLSRLEALTKTEGSPLRGAELLVLDERHGFAHALRRGLMRVATPFVLVAQHDRSFVRPVEVSHVLDVMETANEHTVCTDSGRVNYVGFPTTTTLSHKTYVASKYGLAVEPVTRDVPDPKVDGSKPGRSGTDDHLRTNDERPSTLKLLPLVQFYDSMHVASTRWYLSRVFGRSRYVNLPRGGFIEDTLGQHMLRTIREECVGPRASDADAVARAHAAFGTFVYQDDSMETKCGHIDGHDVLTAKGSCRKYGFGYSHTSEERWREIEGGAGHAHWGEGTYETVTGYRDDPGSVALGADVNV</sequence>
<dbReference type="Proteomes" id="UP000002009">
    <property type="component" value="Chromosome 6"/>
</dbReference>
<dbReference type="eggNOG" id="ENOG502S5F4">
    <property type="taxonomic scope" value="Eukaryota"/>
</dbReference>
<proteinExistence type="predicted"/>
<evidence type="ECO:0000256" key="1">
    <source>
        <dbReference type="SAM" id="MobiDB-lite"/>
    </source>
</evidence>
<dbReference type="KEGG" id="mis:MICPUN_59112"/>
<dbReference type="InParanoid" id="C1E7R6"/>
<accession>C1E7R6</accession>
<dbReference type="RefSeq" id="XP_002503121.1">
    <property type="nucleotide sequence ID" value="XM_002503075.1"/>
</dbReference>
<dbReference type="OMA" id="WHDKPHI"/>
<dbReference type="OrthoDB" id="497957at2759"/>
<dbReference type="EMBL" id="CP001327">
    <property type="protein sequence ID" value="ACO64379.1"/>
    <property type="molecule type" value="Genomic_DNA"/>
</dbReference>